<gene>
    <name evidence="1" type="ORF">AMQ74_00322</name>
</gene>
<organism evidence="1 2">
    <name type="scientific">Candidatus Methanofastidiosum methylothiophilum</name>
    <dbReference type="NCBI Taxonomy" id="1705564"/>
    <lineage>
        <taxon>Archaea</taxon>
        <taxon>Methanobacteriati</taxon>
        <taxon>Methanobacteriota</taxon>
        <taxon>Stenosarchaea group</taxon>
        <taxon>Candidatus Methanofastidiosia</taxon>
        <taxon>Candidatus Methanofastidiosales</taxon>
        <taxon>Candidatus Methanofastidiosaceae</taxon>
        <taxon>Candidatus Methanofastidiosum</taxon>
    </lineage>
</organism>
<dbReference type="Proteomes" id="UP000075578">
    <property type="component" value="Unassembled WGS sequence"/>
</dbReference>
<accession>A0A150J8X1</accession>
<evidence type="ECO:0000313" key="1">
    <source>
        <dbReference type="EMBL" id="KYC53703.1"/>
    </source>
</evidence>
<proteinExistence type="predicted"/>
<sequence length="325" mass="35560">MRKKIVLFLSAILLLSLIGASANGIRLSWNPGDPYIPCYPFEQTYNYPTTTIPASQNGLSTVSFDIPSNPCPPVKIIQIGRKAVAQHQLDADSAILDQNTPTFQYQCSLSSDQGCCVFPNGGNYIDVCPNRGTISVTTYDTQGVITTYGPSEECLYVLLYDGQSGRTATRFVITNNGEVPVTVTPTLYYECCYDCRRKQEPPATILYPKVDIENFAVAGGATIINDGKLLTNLTLSPGTQQTFIQIENRGFFTQNDARIRFDGLPAGVTVSIMPETQKLKSQNIGTYSATFTVGPNVPSGKYQVTLVAYSEKGVFDKITFEFIVP</sequence>
<dbReference type="AlphaFoldDB" id="A0A150J8X1"/>
<dbReference type="EMBL" id="LNGD01000010">
    <property type="protein sequence ID" value="KYC53703.1"/>
    <property type="molecule type" value="Genomic_DNA"/>
</dbReference>
<name>A0A150J8X1_9EURY</name>
<comment type="caution">
    <text evidence="1">The sequence shown here is derived from an EMBL/GenBank/DDBJ whole genome shotgun (WGS) entry which is preliminary data.</text>
</comment>
<protein>
    <submittedName>
        <fullName evidence="1">Uncharacterized protein</fullName>
    </submittedName>
</protein>
<reference evidence="1 2" key="1">
    <citation type="journal article" date="2016" name="ISME J.">
        <title>Chasing the elusive Euryarchaeota class WSA2: genomes reveal a uniquely fastidious methyl-reducing methanogen.</title>
        <authorList>
            <person name="Nobu M.K."/>
            <person name="Narihiro T."/>
            <person name="Kuroda K."/>
            <person name="Mei R."/>
            <person name="Liu W.T."/>
        </authorList>
    </citation>
    <scope>NUCLEOTIDE SEQUENCE [LARGE SCALE GENOMIC DNA]</scope>
    <source>
        <strain evidence="1">U1lsi0528_Bin089</strain>
    </source>
</reference>
<evidence type="ECO:0000313" key="2">
    <source>
        <dbReference type="Proteomes" id="UP000075578"/>
    </source>
</evidence>